<feature type="signal peptide" evidence="14">
    <location>
        <begin position="1"/>
        <end position="18"/>
    </location>
</feature>
<dbReference type="SMART" id="SM00407">
    <property type="entry name" value="IGc1"/>
    <property type="match status" value="1"/>
</dbReference>
<keyword evidence="12" id="KW-0393">Immunoglobulin domain</keyword>
<accession>A0A1A7ZI96</accession>
<dbReference type="PROSITE" id="PS00290">
    <property type="entry name" value="IG_MHC"/>
    <property type="match status" value="1"/>
</dbReference>
<protein>
    <recommendedName>
        <fullName evidence="15">Ig-like domain-containing protein</fullName>
    </recommendedName>
</protein>
<reference evidence="16" key="1">
    <citation type="submission" date="2016-05" db="EMBL/GenBank/DDBJ databases">
        <authorList>
            <person name="Lavstsen T."/>
            <person name="Jespersen J.S."/>
        </authorList>
    </citation>
    <scope>NUCLEOTIDE SEQUENCE</scope>
    <source>
        <tissue evidence="16">Brain</tissue>
    </source>
</reference>
<dbReference type="Gene3D" id="3.10.320.10">
    <property type="entry name" value="Class II Histocompatibility Antigen, M Beta Chain, Chain B, domain 1"/>
    <property type="match status" value="1"/>
</dbReference>
<feature type="chain" id="PRO_5008364723" description="Ig-like domain-containing protein" evidence="14">
    <location>
        <begin position="19"/>
        <end position="240"/>
    </location>
</feature>
<dbReference type="Pfam" id="PF00993">
    <property type="entry name" value="MHC_II_alpha"/>
    <property type="match status" value="1"/>
</dbReference>
<keyword evidence="8 13" id="KW-0472">Membrane</keyword>
<dbReference type="SUPFAM" id="SSF48726">
    <property type="entry name" value="Immunoglobulin"/>
    <property type="match status" value="1"/>
</dbReference>
<organism evidence="16">
    <name type="scientific">Nothobranchius furzeri</name>
    <name type="common">Turquoise killifish</name>
    <dbReference type="NCBI Taxonomy" id="105023"/>
    <lineage>
        <taxon>Eukaryota</taxon>
        <taxon>Metazoa</taxon>
        <taxon>Chordata</taxon>
        <taxon>Craniata</taxon>
        <taxon>Vertebrata</taxon>
        <taxon>Euteleostomi</taxon>
        <taxon>Actinopterygii</taxon>
        <taxon>Neopterygii</taxon>
        <taxon>Teleostei</taxon>
        <taxon>Neoteleostei</taxon>
        <taxon>Acanthomorphata</taxon>
        <taxon>Ovalentaria</taxon>
        <taxon>Atherinomorphae</taxon>
        <taxon>Cyprinodontiformes</taxon>
        <taxon>Nothobranchiidae</taxon>
        <taxon>Nothobranchius</taxon>
    </lineage>
</organism>
<dbReference type="InterPro" id="IPR003597">
    <property type="entry name" value="Ig_C1-set"/>
</dbReference>
<dbReference type="PROSITE" id="PS50835">
    <property type="entry name" value="IG_LIKE"/>
    <property type="match status" value="1"/>
</dbReference>
<keyword evidence="6 13" id="KW-1133">Transmembrane helix</keyword>
<dbReference type="GO" id="GO:0002504">
    <property type="term" value="P:antigen processing and presentation of peptide or polysaccharide antigen via MHC class II"/>
    <property type="evidence" value="ECO:0007669"/>
    <property type="project" value="UniProtKB-KW"/>
</dbReference>
<dbReference type="InterPro" id="IPR050160">
    <property type="entry name" value="MHC/Immunoglobulin"/>
</dbReference>
<dbReference type="SUPFAM" id="SSF54452">
    <property type="entry name" value="MHC antigen-recognition domain"/>
    <property type="match status" value="1"/>
</dbReference>
<evidence type="ECO:0000256" key="1">
    <source>
        <dbReference type="ARBA" id="ARBA00004479"/>
    </source>
</evidence>
<dbReference type="InterPro" id="IPR014745">
    <property type="entry name" value="MHC_II_a/b_N"/>
</dbReference>
<sequence>MMKMKLLLFLCCVLRVSAEVLHTDLAISGCSDSDGEKMFALDGEEIWYADFKKGEGLSPQAPFIDPPFSFDEGIYAQAVADLQVCRTNLDIARKATKDIPLERDPPSSLIIYPRDDVEPGQENVLLCQTSGFYPAPVNLSWTKNNREVTEGTSINVPYPNKDGSFTQISRLVFIPKLGDIYSCTVEHVALEEPLTRTWDVQEDDPQPGIGPAVFCAVGLIIGLFGVAIGTFFLIKGNECS</sequence>
<dbReference type="GO" id="GO:0002250">
    <property type="term" value="P:adaptive immune response"/>
    <property type="evidence" value="ECO:0007669"/>
    <property type="project" value="UniProtKB-KW"/>
</dbReference>
<evidence type="ECO:0000256" key="13">
    <source>
        <dbReference type="SAM" id="Phobius"/>
    </source>
</evidence>
<evidence type="ECO:0000256" key="10">
    <source>
        <dbReference type="ARBA" id="ARBA00023180"/>
    </source>
</evidence>
<evidence type="ECO:0000256" key="4">
    <source>
        <dbReference type="ARBA" id="ARBA00022729"/>
    </source>
</evidence>
<evidence type="ECO:0000313" key="16">
    <source>
        <dbReference type="EMBL" id="SBP42178.1"/>
    </source>
</evidence>
<comment type="subcellular location">
    <subcellularLocation>
        <location evidence="1">Membrane</location>
        <topology evidence="1">Single-pass type I membrane protein</topology>
    </subcellularLocation>
</comment>
<evidence type="ECO:0000256" key="8">
    <source>
        <dbReference type="ARBA" id="ARBA00023136"/>
    </source>
</evidence>
<evidence type="ECO:0000256" key="3">
    <source>
        <dbReference type="ARBA" id="ARBA00022692"/>
    </source>
</evidence>
<feature type="domain" description="Ig-like" evidence="15">
    <location>
        <begin position="106"/>
        <end position="195"/>
    </location>
</feature>
<dbReference type="InterPro" id="IPR001003">
    <property type="entry name" value="MHC_II_a_N"/>
</dbReference>
<dbReference type="InterPro" id="IPR003006">
    <property type="entry name" value="Ig/MHC_CS"/>
</dbReference>
<dbReference type="Gene3D" id="2.60.40.10">
    <property type="entry name" value="Immunoglobulins"/>
    <property type="match status" value="1"/>
</dbReference>
<dbReference type="GO" id="GO:0042613">
    <property type="term" value="C:MHC class II protein complex"/>
    <property type="evidence" value="ECO:0007669"/>
    <property type="project" value="UniProtKB-KW"/>
</dbReference>
<comment type="similarity">
    <text evidence="2">Belongs to the MHC class II family.</text>
</comment>
<evidence type="ECO:0000256" key="11">
    <source>
        <dbReference type="ARBA" id="ARBA00023182"/>
    </source>
</evidence>
<evidence type="ECO:0000256" key="5">
    <source>
        <dbReference type="ARBA" id="ARBA00022859"/>
    </source>
</evidence>
<evidence type="ECO:0000259" key="15">
    <source>
        <dbReference type="PROSITE" id="PS50835"/>
    </source>
</evidence>
<dbReference type="PANTHER" id="PTHR19944">
    <property type="entry name" value="MHC CLASS II-RELATED"/>
    <property type="match status" value="1"/>
</dbReference>
<gene>
    <name evidence="16" type="primary">Nfu_g_1_021973</name>
</gene>
<dbReference type="InterPro" id="IPR013783">
    <property type="entry name" value="Ig-like_fold"/>
</dbReference>
<dbReference type="SMART" id="SM00920">
    <property type="entry name" value="MHC_II_alpha"/>
    <property type="match status" value="1"/>
</dbReference>
<dbReference type="Pfam" id="PF07654">
    <property type="entry name" value="C1-set"/>
    <property type="match status" value="1"/>
</dbReference>
<dbReference type="EMBL" id="HADY01003693">
    <property type="protein sequence ID" value="SBP42178.1"/>
    <property type="molecule type" value="Transcribed_RNA"/>
</dbReference>
<feature type="transmembrane region" description="Helical" evidence="13">
    <location>
        <begin position="209"/>
        <end position="234"/>
    </location>
</feature>
<evidence type="ECO:0000256" key="12">
    <source>
        <dbReference type="ARBA" id="ARBA00023319"/>
    </source>
</evidence>
<reference evidence="16" key="2">
    <citation type="submission" date="2016-06" db="EMBL/GenBank/DDBJ databases">
        <title>The genome of a short-lived fish provides insights into sex chromosome evolution and the genetic control of aging.</title>
        <authorList>
            <person name="Reichwald K."/>
            <person name="Felder M."/>
            <person name="Petzold A."/>
            <person name="Koch P."/>
            <person name="Groth M."/>
            <person name="Platzer M."/>
        </authorList>
    </citation>
    <scope>NUCLEOTIDE SEQUENCE</scope>
    <source>
        <tissue evidence="16">Brain</tissue>
    </source>
</reference>
<name>A0A1A7ZI96_NOTFU</name>
<keyword evidence="3 13" id="KW-0812">Transmembrane</keyword>
<keyword evidence="4 14" id="KW-0732">Signal</keyword>
<dbReference type="InterPro" id="IPR011162">
    <property type="entry name" value="MHC_I/II-like_Ag-recog"/>
</dbReference>
<keyword evidence="7" id="KW-1064">Adaptive immunity</keyword>
<evidence type="ECO:0000256" key="2">
    <source>
        <dbReference type="ARBA" id="ARBA00007394"/>
    </source>
</evidence>
<keyword evidence="11" id="KW-0491">MHC II</keyword>
<evidence type="ECO:0000256" key="7">
    <source>
        <dbReference type="ARBA" id="ARBA00023130"/>
    </source>
</evidence>
<proteinExistence type="inferred from homology"/>
<evidence type="ECO:0000256" key="9">
    <source>
        <dbReference type="ARBA" id="ARBA00023157"/>
    </source>
</evidence>
<keyword evidence="9" id="KW-1015">Disulfide bond</keyword>
<dbReference type="PANTHER" id="PTHR19944:SF86">
    <property type="entry name" value="HLA CLASS II HISTOCOMPATIBILITY ANTIGEN, DR ALPHA CHAIN"/>
    <property type="match status" value="1"/>
</dbReference>
<dbReference type="InterPro" id="IPR007110">
    <property type="entry name" value="Ig-like_dom"/>
</dbReference>
<dbReference type="AlphaFoldDB" id="A0A1A7ZI96"/>
<evidence type="ECO:0000256" key="14">
    <source>
        <dbReference type="SAM" id="SignalP"/>
    </source>
</evidence>
<dbReference type="InterPro" id="IPR036179">
    <property type="entry name" value="Ig-like_dom_sf"/>
</dbReference>
<keyword evidence="10" id="KW-0325">Glycoprotein</keyword>
<keyword evidence="5" id="KW-0391">Immunity</keyword>
<evidence type="ECO:0000256" key="6">
    <source>
        <dbReference type="ARBA" id="ARBA00022989"/>
    </source>
</evidence>